<dbReference type="RefSeq" id="WP_113660147.1">
    <property type="nucleotide sequence ID" value="NZ_KZ845675.1"/>
</dbReference>
<organism evidence="3 4">
    <name type="scientific">Thermoflavimicrobium daqui</name>
    <dbReference type="NCBI Taxonomy" id="2137476"/>
    <lineage>
        <taxon>Bacteria</taxon>
        <taxon>Bacillati</taxon>
        <taxon>Bacillota</taxon>
        <taxon>Bacilli</taxon>
        <taxon>Bacillales</taxon>
        <taxon>Thermoactinomycetaceae</taxon>
        <taxon>Thermoflavimicrobium</taxon>
    </lineage>
</organism>
<dbReference type="InterPro" id="IPR002508">
    <property type="entry name" value="MurNAc-LAA_cat"/>
</dbReference>
<dbReference type="PANTHER" id="PTHR30404">
    <property type="entry name" value="N-ACETYLMURAMOYL-L-ALANINE AMIDASE"/>
    <property type="match status" value="1"/>
</dbReference>
<reference evidence="3 4" key="1">
    <citation type="submission" date="2018-06" db="EMBL/GenBank/DDBJ databases">
        <title>Thermoflavimicrobium daqus sp. nov., a thermophilic microbe isolated from Moutai-flavour Daqu.</title>
        <authorList>
            <person name="Wang X."/>
            <person name="Zhou H."/>
        </authorList>
    </citation>
    <scope>NUCLEOTIDE SEQUENCE [LARGE SCALE GENOMIC DNA]</scope>
    <source>
        <strain evidence="3 4">FBKL4.011</strain>
    </source>
</reference>
<sequence length="193" mass="21587">MSILVCLDPGHGGMDQGAVGFVLREKEVCLDLAYRIERQLKKYEGIHVTMTRSIDIDTSPEERSEWANRRQADLFLSLHTNASSDPSATGFASYVSVIAGSKARRIQCWLHNRIVSFLRPLGVADLGKKNDTETLDGQMIELRQAQMPAITLGSLFITHAKDNVLLRDSFFRDEYATCIAQGIANIYRLPLKS</sequence>
<accession>A0A364K1C1</accession>
<evidence type="ECO:0000313" key="4">
    <source>
        <dbReference type="Proteomes" id="UP000251213"/>
    </source>
</evidence>
<dbReference type="Gene3D" id="3.40.630.40">
    <property type="entry name" value="Zn-dependent exopeptidases"/>
    <property type="match status" value="1"/>
</dbReference>
<gene>
    <name evidence="3" type="ORF">DL897_16085</name>
</gene>
<evidence type="ECO:0000313" key="3">
    <source>
        <dbReference type="EMBL" id="RAL21474.1"/>
    </source>
</evidence>
<dbReference type="OrthoDB" id="9763643at2"/>
<evidence type="ECO:0000256" key="1">
    <source>
        <dbReference type="ARBA" id="ARBA00022801"/>
    </source>
</evidence>
<feature type="domain" description="MurNAc-LAA" evidence="2">
    <location>
        <begin position="64"/>
        <end position="184"/>
    </location>
</feature>
<dbReference type="GO" id="GO:0008745">
    <property type="term" value="F:N-acetylmuramoyl-L-alanine amidase activity"/>
    <property type="evidence" value="ECO:0007669"/>
    <property type="project" value="InterPro"/>
</dbReference>
<dbReference type="SUPFAM" id="SSF53187">
    <property type="entry name" value="Zn-dependent exopeptidases"/>
    <property type="match status" value="1"/>
</dbReference>
<dbReference type="SMART" id="SM00646">
    <property type="entry name" value="Ami_3"/>
    <property type="match status" value="1"/>
</dbReference>
<dbReference type="AlphaFoldDB" id="A0A364K1C1"/>
<comment type="caution">
    <text evidence="3">The sequence shown here is derived from an EMBL/GenBank/DDBJ whole genome shotgun (WGS) entry which is preliminary data.</text>
</comment>
<dbReference type="Proteomes" id="UP000251213">
    <property type="component" value="Unassembled WGS sequence"/>
</dbReference>
<dbReference type="Pfam" id="PF01520">
    <property type="entry name" value="Amidase_3"/>
    <property type="match status" value="1"/>
</dbReference>
<dbReference type="GO" id="GO:0030288">
    <property type="term" value="C:outer membrane-bounded periplasmic space"/>
    <property type="evidence" value="ECO:0007669"/>
    <property type="project" value="TreeGrafter"/>
</dbReference>
<dbReference type="CDD" id="cd02696">
    <property type="entry name" value="MurNAc-LAA"/>
    <property type="match status" value="1"/>
</dbReference>
<keyword evidence="1" id="KW-0378">Hydrolase</keyword>
<protein>
    <submittedName>
        <fullName evidence="3">N-acetylmuramoyl-L-alanine amidase</fullName>
    </submittedName>
</protein>
<evidence type="ECO:0000259" key="2">
    <source>
        <dbReference type="SMART" id="SM00646"/>
    </source>
</evidence>
<reference evidence="3 4" key="2">
    <citation type="submission" date="2018-06" db="EMBL/GenBank/DDBJ databases">
        <authorList>
            <person name="Zhirakovskaya E."/>
        </authorList>
    </citation>
    <scope>NUCLEOTIDE SEQUENCE [LARGE SCALE GENOMIC DNA]</scope>
    <source>
        <strain evidence="3 4">FBKL4.011</strain>
    </source>
</reference>
<dbReference type="EMBL" id="QJKK01000013">
    <property type="protein sequence ID" value="RAL21474.1"/>
    <property type="molecule type" value="Genomic_DNA"/>
</dbReference>
<name>A0A364K1C1_9BACL</name>
<proteinExistence type="predicted"/>
<dbReference type="InterPro" id="IPR050695">
    <property type="entry name" value="N-acetylmuramoyl_amidase_3"/>
</dbReference>
<dbReference type="GO" id="GO:0009253">
    <property type="term" value="P:peptidoglycan catabolic process"/>
    <property type="evidence" value="ECO:0007669"/>
    <property type="project" value="InterPro"/>
</dbReference>
<keyword evidence="4" id="KW-1185">Reference proteome</keyword>
<dbReference type="PANTHER" id="PTHR30404:SF0">
    <property type="entry name" value="N-ACETYLMURAMOYL-L-ALANINE AMIDASE AMIC"/>
    <property type="match status" value="1"/>
</dbReference>